<dbReference type="GO" id="GO:0016740">
    <property type="term" value="F:transferase activity"/>
    <property type="evidence" value="ECO:0007669"/>
    <property type="project" value="UniProtKB-KW"/>
</dbReference>
<comment type="function">
    <text evidence="4 5">Removes the 2'-phosphate from RNA via an intermediate in which the phosphate is ADP-ribosylated by NAD followed by a presumed transesterification to release the RNA and generate ADP-ribose 1''-2''-cyclic phosphate (APPR&gt;P). May function as an ADP-ribosylase.</text>
</comment>
<evidence type="ECO:0000313" key="6">
    <source>
        <dbReference type="EMBL" id="MBB3194295.1"/>
    </source>
</evidence>
<dbReference type="Gene3D" id="1.10.10.970">
    <property type="entry name" value="RNA 2'-phosphotransferase, Tpt1/KptA family, N-terminal domain"/>
    <property type="match status" value="1"/>
</dbReference>
<dbReference type="RefSeq" id="WP_310736761.1">
    <property type="nucleotide sequence ID" value="NZ_JACHXO010000002.1"/>
</dbReference>
<dbReference type="InterPro" id="IPR042081">
    <property type="entry name" value="RNA_2'-PTrans_C"/>
</dbReference>
<dbReference type="EMBL" id="JACHXO010000002">
    <property type="protein sequence ID" value="MBB3194295.1"/>
    <property type="molecule type" value="Genomic_DNA"/>
</dbReference>
<dbReference type="Pfam" id="PF01885">
    <property type="entry name" value="PTS_2-RNA"/>
    <property type="match status" value="1"/>
</dbReference>
<keyword evidence="7" id="KW-1185">Reference proteome</keyword>
<dbReference type="InterPro" id="IPR042080">
    <property type="entry name" value="RNA_2'-PTrans_N"/>
</dbReference>
<comment type="similarity">
    <text evidence="1 5">Belongs to the KptA/TPT1 family.</text>
</comment>
<dbReference type="Proteomes" id="UP000574369">
    <property type="component" value="Unassembled WGS sequence"/>
</dbReference>
<dbReference type="EC" id="2.7.1.-" evidence="5"/>
<evidence type="ECO:0000256" key="4">
    <source>
        <dbReference type="ARBA" id="ARBA00025212"/>
    </source>
</evidence>
<evidence type="ECO:0000256" key="5">
    <source>
        <dbReference type="HAMAP-Rule" id="MF_00299"/>
    </source>
</evidence>
<comment type="caution">
    <text evidence="6">The sequence shown here is derived from an EMBL/GenBank/DDBJ whole genome shotgun (WGS) entry which is preliminary data.</text>
</comment>
<dbReference type="Gene3D" id="3.20.170.30">
    <property type="match status" value="1"/>
</dbReference>
<proteinExistence type="inferred from homology"/>
<gene>
    <name evidence="5" type="primary">kptA</name>
    <name evidence="6" type="ORF">FHS28_001680</name>
</gene>
<dbReference type="PANTHER" id="PTHR12684:SF2">
    <property type="entry name" value="TRNA 2'-PHOSPHOTRANSFERASE 1"/>
    <property type="match status" value="1"/>
</dbReference>
<dbReference type="InterPro" id="IPR022928">
    <property type="entry name" value="RNA_2'-PTrans_KptA"/>
</dbReference>
<accession>A0ABR6GQ94</accession>
<sequence>MTTPIKLTSISKFLSLVLRHQPQEIGLVLDPAGWARVDELLQKLAAAGWPVSMTQLREVVETNDKKRFTFNEDESLIRASQGHSIAIDLDLPVVTPPPVLYHGTATRFLAAIMSEGLDRRSRQHVHLTESVDTALSVGSRYGAPVLLKIDVQRMVSAGHQFRCSANGVWLVDGVPPEFIQPDA</sequence>
<evidence type="ECO:0000256" key="3">
    <source>
        <dbReference type="ARBA" id="ARBA00023027"/>
    </source>
</evidence>
<evidence type="ECO:0000256" key="2">
    <source>
        <dbReference type="ARBA" id="ARBA00022679"/>
    </source>
</evidence>
<dbReference type="PANTHER" id="PTHR12684">
    <property type="entry name" value="PUTATIVE PHOSPHOTRANSFERASE"/>
    <property type="match status" value="1"/>
</dbReference>
<evidence type="ECO:0000256" key="1">
    <source>
        <dbReference type="ARBA" id="ARBA00009836"/>
    </source>
</evidence>
<protein>
    <recommendedName>
        <fullName evidence="5">Probable RNA 2'-phosphotransferase</fullName>
        <ecNumber evidence="5">2.7.1.-</ecNumber>
    </recommendedName>
</protein>
<keyword evidence="2 5" id="KW-0808">Transferase</keyword>
<dbReference type="NCBIfam" id="NF002014">
    <property type="entry name" value="PRK00819.1-4"/>
    <property type="match status" value="1"/>
</dbReference>
<organism evidence="6 7">
    <name type="scientific">Roseateles terrae</name>
    <dbReference type="NCBI Taxonomy" id="431060"/>
    <lineage>
        <taxon>Bacteria</taxon>
        <taxon>Pseudomonadati</taxon>
        <taxon>Pseudomonadota</taxon>
        <taxon>Betaproteobacteria</taxon>
        <taxon>Burkholderiales</taxon>
        <taxon>Sphaerotilaceae</taxon>
        <taxon>Roseateles</taxon>
    </lineage>
</organism>
<dbReference type="InterPro" id="IPR002745">
    <property type="entry name" value="Ptrans_KptA/Tpt1"/>
</dbReference>
<name>A0ABR6GQ94_9BURK</name>
<dbReference type="HAMAP" id="MF_00299">
    <property type="entry name" value="KptA"/>
    <property type="match status" value="1"/>
</dbReference>
<keyword evidence="3 5" id="KW-0520">NAD</keyword>
<reference evidence="6 7" key="1">
    <citation type="submission" date="2020-08" db="EMBL/GenBank/DDBJ databases">
        <title>Genomic Encyclopedia of Type Strains, Phase III (KMG-III): the genomes of soil and plant-associated and newly described type strains.</title>
        <authorList>
            <person name="Whitman W."/>
        </authorList>
    </citation>
    <scope>NUCLEOTIDE SEQUENCE [LARGE SCALE GENOMIC DNA]</scope>
    <source>
        <strain evidence="6 7">CECT 7247</strain>
    </source>
</reference>
<dbReference type="SUPFAM" id="SSF56399">
    <property type="entry name" value="ADP-ribosylation"/>
    <property type="match status" value="1"/>
</dbReference>
<evidence type="ECO:0000313" key="7">
    <source>
        <dbReference type="Proteomes" id="UP000574369"/>
    </source>
</evidence>